<dbReference type="eggNOG" id="COG0654">
    <property type="taxonomic scope" value="Bacteria"/>
</dbReference>
<evidence type="ECO:0000313" key="2">
    <source>
        <dbReference type="EMBL" id="AHC73973.1"/>
    </source>
</evidence>
<dbReference type="Pfam" id="PF01494">
    <property type="entry name" value="FAD_binding_3"/>
    <property type="match status" value="1"/>
</dbReference>
<evidence type="ECO:0000259" key="1">
    <source>
        <dbReference type="Pfam" id="PF01494"/>
    </source>
</evidence>
<accession>V9TW84</accession>
<dbReference type="RefSeq" id="WP_025300848.1">
    <property type="nucleotide sequence ID" value="NZ_CP006745.1"/>
</dbReference>
<organism evidence="2 3">
    <name type="scientific">Candidatus Endolissoclinum faulkneri L5</name>
    <dbReference type="NCBI Taxonomy" id="1401328"/>
    <lineage>
        <taxon>Bacteria</taxon>
        <taxon>Pseudomonadati</taxon>
        <taxon>Pseudomonadota</taxon>
        <taxon>Alphaproteobacteria</taxon>
        <taxon>Rhodospirillales</taxon>
        <taxon>Rhodospirillaceae</taxon>
        <taxon>Candidatus Endolissoclinum</taxon>
    </lineage>
</organism>
<dbReference type="PANTHER" id="PTHR43876:SF7">
    <property type="entry name" value="UBIQUINONE BIOSYNTHESIS MONOOXYGENASE COQ6, MITOCHONDRIAL"/>
    <property type="match status" value="1"/>
</dbReference>
<dbReference type="AlphaFoldDB" id="V9TW84"/>
<dbReference type="HOGENOM" id="CLU_009665_8_1_5"/>
<dbReference type="PANTHER" id="PTHR43876">
    <property type="entry name" value="UBIQUINONE BIOSYNTHESIS MONOOXYGENASE COQ6, MITOCHONDRIAL"/>
    <property type="match status" value="1"/>
</dbReference>
<dbReference type="EMBL" id="CP006745">
    <property type="protein sequence ID" value="AHC73973.1"/>
    <property type="molecule type" value="Genomic_DNA"/>
</dbReference>
<dbReference type="PRINTS" id="PR00420">
    <property type="entry name" value="RNGMNOXGNASE"/>
</dbReference>
<reference evidence="2 3" key="1">
    <citation type="journal article" date="2013" name="PLoS ONE">
        <title>Bacterial endosymbiosis in a chordate host: long-term co-evolution and conservation of secondary metabolism.</title>
        <authorList>
            <person name="Kwan J.C."/>
            <person name="Schmidt E.W."/>
        </authorList>
    </citation>
    <scope>NUCLEOTIDE SEQUENCE [LARGE SCALE GENOMIC DNA]</scope>
    <source>
        <strain evidence="3">faulkneri L5</strain>
    </source>
</reference>
<name>V9TW84_9PROT</name>
<proteinExistence type="predicted"/>
<evidence type="ECO:0000313" key="3">
    <source>
        <dbReference type="Proteomes" id="UP000018700"/>
    </source>
</evidence>
<protein>
    <submittedName>
        <fullName evidence="2">FAD binding domain protein</fullName>
    </submittedName>
</protein>
<feature type="domain" description="FAD-binding" evidence="1">
    <location>
        <begin position="262"/>
        <end position="322"/>
    </location>
</feature>
<dbReference type="Gene3D" id="3.50.50.60">
    <property type="entry name" value="FAD/NAD(P)-binding domain"/>
    <property type="match status" value="2"/>
</dbReference>
<dbReference type="InterPro" id="IPR036188">
    <property type="entry name" value="FAD/NAD-bd_sf"/>
</dbReference>
<gene>
    <name evidence="2" type="ORF">P856_772</name>
</gene>
<dbReference type="STRING" id="1401328.P856_772"/>
<dbReference type="Proteomes" id="UP000018700">
    <property type="component" value="Chromosome"/>
</dbReference>
<keyword evidence="3" id="KW-1185">Reference proteome</keyword>
<sequence>MQVDAIVIGDGITGRLAYRVLKRLGLDTIIIAPKKLIKADPRNTAILPSSVNYLYGLGVNVPSKATPLLGIVIESFGSFGFIEERFSAKEVKETYLALNLPIGDLANLMQPEKHLEDKISAINSNKKRVTIKTNRGHQVTARLVIAADGKLSIACKSASIRMRQRLLGLSALCVPVALNAPHYGLCIERYDDMGSITIVPLGTHNGSLIRIARTEVIDKMMSTGLLGIESDTRIRQPAYKQLKITTLPTVFPLSIGCSLSLARNRVVAVGDAAHLLPPIGAQGWNLAVRDMITLEKVLATVARLGGDIGSSDTLSRYAYRRRRELPAYLITIGILSKVATNTSLFGQLTRKFWLRRLSANINIKHWLMRKGLS</sequence>
<dbReference type="OrthoDB" id="9791689at2"/>
<dbReference type="KEGG" id="efk:P856_772"/>
<dbReference type="SUPFAM" id="SSF51905">
    <property type="entry name" value="FAD/NAD(P)-binding domain"/>
    <property type="match status" value="1"/>
</dbReference>
<dbReference type="InterPro" id="IPR051205">
    <property type="entry name" value="UbiH/COQ6_monooxygenase"/>
</dbReference>
<dbReference type="InterPro" id="IPR002938">
    <property type="entry name" value="FAD-bd"/>
</dbReference>
<dbReference type="GO" id="GO:0071949">
    <property type="term" value="F:FAD binding"/>
    <property type="evidence" value="ECO:0007669"/>
    <property type="project" value="InterPro"/>
</dbReference>